<name>A0AAQ3UMR9_PASNO</name>
<dbReference type="Proteomes" id="UP001341281">
    <property type="component" value="Chromosome 09"/>
</dbReference>
<evidence type="ECO:0000256" key="1">
    <source>
        <dbReference type="SAM" id="MobiDB-lite"/>
    </source>
</evidence>
<dbReference type="AlphaFoldDB" id="A0AAQ3UMR9"/>
<protein>
    <submittedName>
        <fullName evidence="2">Uncharacterized protein</fullName>
    </submittedName>
</protein>
<accession>A0AAQ3UMR9</accession>
<organism evidence="2 3">
    <name type="scientific">Paspalum notatum var. saurae</name>
    <dbReference type="NCBI Taxonomy" id="547442"/>
    <lineage>
        <taxon>Eukaryota</taxon>
        <taxon>Viridiplantae</taxon>
        <taxon>Streptophyta</taxon>
        <taxon>Embryophyta</taxon>
        <taxon>Tracheophyta</taxon>
        <taxon>Spermatophyta</taxon>
        <taxon>Magnoliopsida</taxon>
        <taxon>Liliopsida</taxon>
        <taxon>Poales</taxon>
        <taxon>Poaceae</taxon>
        <taxon>PACMAD clade</taxon>
        <taxon>Panicoideae</taxon>
        <taxon>Andropogonodae</taxon>
        <taxon>Paspaleae</taxon>
        <taxon>Paspalinae</taxon>
        <taxon>Paspalum</taxon>
    </lineage>
</organism>
<proteinExistence type="predicted"/>
<reference evidence="2 3" key="1">
    <citation type="submission" date="2024-02" db="EMBL/GenBank/DDBJ databases">
        <title>High-quality chromosome-scale genome assembly of Pensacola bahiagrass (Paspalum notatum Flugge var. saurae).</title>
        <authorList>
            <person name="Vega J.M."/>
            <person name="Podio M."/>
            <person name="Orjuela J."/>
            <person name="Siena L.A."/>
            <person name="Pessino S.C."/>
            <person name="Combes M.C."/>
            <person name="Mariac C."/>
            <person name="Albertini E."/>
            <person name="Pupilli F."/>
            <person name="Ortiz J.P.A."/>
            <person name="Leblanc O."/>
        </authorList>
    </citation>
    <scope>NUCLEOTIDE SEQUENCE [LARGE SCALE GENOMIC DNA]</scope>
    <source>
        <strain evidence="2">R1</strain>
        <tissue evidence="2">Leaf</tissue>
    </source>
</reference>
<gene>
    <name evidence="2" type="ORF">U9M48_038172</name>
</gene>
<evidence type="ECO:0000313" key="3">
    <source>
        <dbReference type="Proteomes" id="UP001341281"/>
    </source>
</evidence>
<sequence>MNAVNDGRGPRGGLGGSGIASRSQTGATDGTGSPLAISPAALRNCTAPYPLNTRCLKQIPTATPPQVNLVTSAGTQLAASSTNKTPWLVQSTTCSPGLMSVMRPVTR</sequence>
<dbReference type="EMBL" id="CP144753">
    <property type="protein sequence ID" value="WVZ92079.1"/>
    <property type="molecule type" value="Genomic_DNA"/>
</dbReference>
<feature type="region of interest" description="Disordered" evidence="1">
    <location>
        <begin position="1"/>
        <end position="37"/>
    </location>
</feature>
<keyword evidence="3" id="KW-1185">Reference proteome</keyword>
<evidence type="ECO:0000313" key="2">
    <source>
        <dbReference type="EMBL" id="WVZ92079.1"/>
    </source>
</evidence>